<proteinExistence type="predicted"/>
<reference evidence="2" key="1">
    <citation type="submission" date="2015-06" db="EMBL/GenBank/DDBJ databases">
        <title>Expansion of signal transduction pathways in fungi by whole-genome duplication.</title>
        <authorList>
            <consortium name="DOE Joint Genome Institute"/>
            <person name="Corrochano L.M."/>
            <person name="Kuo A."/>
            <person name="Marcet-Houben M."/>
            <person name="Polaino S."/>
            <person name="Salamov A."/>
            <person name="Villalobos J.M."/>
            <person name="Alvarez M.I."/>
            <person name="Avalos J."/>
            <person name="Benito E.P."/>
            <person name="Benoit I."/>
            <person name="Burger G."/>
            <person name="Camino L.P."/>
            <person name="Canovas D."/>
            <person name="Cerda-Olmedo E."/>
            <person name="Cheng J.-F."/>
            <person name="Dominguez A."/>
            <person name="Elias M."/>
            <person name="Eslava A.P."/>
            <person name="Glaser F."/>
            <person name="Grimwood J."/>
            <person name="Gutierrez G."/>
            <person name="Heitman J."/>
            <person name="Henrissat B."/>
            <person name="Iturriaga E.A."/>
            <person name="Lang B.F."/>
            <person name="Lavin J.L."/>
            <person name="Lee S."/>
            <person name="Li W."/>
            <person name="Lindquist E."/>
            <person name="Lopez-Garcia S."/>
            <person name="Luque E.M."/>
            <person name="Marcos A.T."/>
            <person name="Martin J."/>
            <person name="McCluskey K."/>
            <person name="Medina H.R."/>
            <person name="Miralles-Duran A."/>
            <person name="Miyazaki A."/>
            <person name="Munoz-Torres E."/>
            <person name="Oguiza J.A."/>
            <person name="Ohm R."/>
            <person name="Olmedo M."/>
            <person name="Orejas M."/>
            <person name="Ortiz-Castellanos L."/>
            <person name="Pisabarro A.G."/>
            <person name="Rodriguez-Romero J."/>
            <person name="Ruiz-Herrera J."/>
            <person name="Ruiz-Vazquez R."/>
            <person name="Sanz C."/>
            <person name="Schackwitz W."/>
            <person name="Schmutz J."/>
            <person name="Shahriari M."/>
            <person name="Shelest E."/>
            <person name="Silva-Franco F."/>
            <person name="Soanes D."/>
            <person name="Syed K."/>
            <person name="Tagua V.G."/>
            <person name="Talbot N.J."/>
            <person name="Thon M."/>
            <person name="De vries R.P."/>
            <person name="Wiebenga A."/>
            <person name="Yadav J.S."/>
            <person name="Braun E.L."/>
            <person name="Baker S."/>
            <person name="Garre V."/>
            <person name="Horwitz B."/>
            <person name="Torres-Martinez S."/>
            <person name="Idnurm A."/>
            <person name="Herrera-Estrella A."/>
            <person name="Gabaldon T."/>
            <person name="Grigoriev I.V."/>
        </authorList>
    </citation>
    <scope>NUCLEOTIDE SEQUENCE [LARGE SCALE GENOMIC DNA]</scope>
    <source>
        <strain evidence="2">NRRL 1555(-)</strain>
    </source>
</reference>
<evidence type="ECO:0000313" key="2">
    <source>
        <dbReference type="Proteomes" id="UP000077315"/>
    </source>
</evidence>
<dbReference type="VEuPathDB" id="FungiDB:PHYBLDRAFT_91883"/>
<protein>
    <submittedName>
        <fullName evidence="1">Uncharacterized protein</fullName>
    </submittedName>
</protein>
<dbReference type="GeneID" id="29004681"/>
<name>A0A167NB45_PHYB8</name>
<dbReference type="InParanoid" id="A0A167NB45"/>
<dbReference type="EMBL" id="KV440977">
    <property type="protein sequence ID" value="OAD75550.1"/>
    <property type="molecule type" value="Genomic_DNA"/>
</dbReference>
<accession>A0A167NB45</accession>
<sequence length="78" mass="8436">MMQLAIISGPNHPKDSTSFLEPVLNDLRNLGTNGLQFQTDSGLMIAKVHLVMTTGNISAVSDLMNLAHHNVHHGCRAC</sequence>
<feature type="non-terminal residue" evidence="1">
    <location>
        <position position="78"/>
    </location>
</feature>
<dbReference type="OrthoDB" id="3261594at2759"/>
<dbReference type="Proteomes" id="UP000077315">
    <property type="component" value="Unassembled WGS sequence"/>
</dbReference>
<dbReference type="AlphaFoldDB" id="A0A167NB45"/>
<organism evidence="1 2">
    <name type="scientific">Phycomyces blakesleeanus (strain ATCC 8743b / DSM 1359 / FGSC 10004 / NBRC 33097 / NRRL 1555)</name>
    <dbReference type="NCBI Taxonomy" id="763407"/>
    <lineage>
        <taxon>Eukaryota</taxon>
        <taxon>Fungi</taxon>
        <taxon>Fungi incertae sedis</taxon>
        <taxon>Mucoromycota</taxon>
        <taxon>Mucoromycotina</taxon>
        <taxon>Mucoromycetes</taxon>
        <taxon>Mucorales</taxon>
        <taxon>Phycomycetaceae</taxon>
        <taxon>Phycomyces</taxon>
    </lineage>
</organism>
<dbReference type="RefSeq" id="XP_018293590.1">
    <property type="nucleotide sequence ID" value="XM_018443776.1"/>
</dbReference>
<gene>
    <name evidence="1" type="ORF">PHYBLDRAFT_91883</name>
</gene>
<evidence type="ECO:0000313" key="1">
    <source>
        <dbReference type="EMBL" id="OAD75550.1"/>
    </source>
</evidence>
<keyword evidence="2" id="KW-1185">Reference proteome</keyword>